<feature type="domain" description="ABC transporter" evidence="4">
    <location>
        <begin position="4"/>
        <end position="226"/>
    </location>
</feature>
<dbReference type="PROSITE" id="PS00211">
    <property type="entry name" value="ABC_TRANSPORTER_1"/>
    <property type="match status" value="1"/>
</dbReference>
<dbReference type="InterPro" id="IPR015854">
    <property type="entry name" value="ABC_transpr_LolD-like"/>
</dbReference>
<dbReference type="eggNOG" id="COG1136">
    <property type="taxonomic scope" value="Bacteria"/>
</dbReference>
<dbReference type="Pfam" id="PF00005">
    <property type="entry name" value="ABC_tran"/>
    <property type="match status" value="1"/>
</dbReference>
<gene>
    <name evidence="5" type="ORF">J120_00405</name>
</gene>
<dbReference type="InterPro" id="IPR017871">
    <property type="entry name" value="ABC_transporter-like_CS"/>
</dbReference>
<dbReference type="Gene3D" id="3.40.50.300">
    <property type="entry name" value="P-loop containing nucleotide triphosphate hydrolases"/>
    <property type="match status" value="1"/>
</dbReference>
<dbReference type="InterPro" id="IPR027417">
    <property type="entry name" value="P-loop_NTPase"/>
</dbReference>
<dbReference type="InterPro" id="IPR003593">
    <property type="entry name" value="AAA+_ATPase"/>
</dbReference>
<keyword evidence="2" id="KW-0547">Nucleotide-binding</keyword>
<dbReference type="InterPro" id="IPR003439">
    <property type="entry name" value="ABC_transporter-like_ATP-bd"/>
</dbReference>
<evidence type="ECO:0000313" key="5">
    <source>
        <dbReference type="EMBL" id="KIX85430.1"/>
    </source>
</evidence>
<dbReference type="GO" id="GO:0016887">
    <property type="term" value="F:ATP hydrolysis activity"/>
    <property type="evidence" value="ECO:0007669"/>
    <property type="project" value="InterPro"/>
</dbReference>
<dbReference type="AlphaFoldDB" id="A0A0D2I2K1"/>
<keyword evidence="3" id="KW-0067">ATP-binding</keyword>
<dbReference type="STRING" id="1306947.J120_00405"/>
<keyword evidence="6" id="KW-1185">Reference proteome</keyword>
<evidence type="ECO:0000256" key="2">
    <source>
        <dbReference type="ARBA" id="ARBA00022741"/>
    </source>
</evidence>
<dbReference type="PROSITE" id="PS50893">
    <property type="entry name" value="ABC_TRANSPORTER_2"/>
    <property type="match status" value="1"/>
</dbReference>
<dbReference type="GO" id="GO:0005886">
    <property type="term" value="C:plasma membrane"/>
    <property type="evidence" value="ECO:0007669"/>
    <property type="project" value="TreeGrafter"/>
</dbReference>
<proteinExistence type="inferred from homology"/>
<dbReference type="GO" id="GO:0022857">
    <property type="term" value="F:transmembrane transporter activity"/>
    <property type="evidence" value="ECO:0007669"/>
    <property type="project" value="TreeGrafter"/>
</dbReference>
<dbReference type="SMART" id="SM00382">
    <property type="entry name" value="AAA"/>
    <property type="match status" value="1"/>
</dbReference>
<evidence type="ECO:0000256" key="3">
    <source>
        <dbReference type="ARBA" id="ARBA00022840"/>
    </source>
</evidence>
<dbReference type="PANTHER" id="PTHR24220">
    <property type="entry name" value="IMPORT ATP-BINDING PROTEIN"/>
    <property type="match status" value="1"/>
</dbReference>
<sequence>MNTITLSCVSKSFVTYSPVSQLLHDISYVFKQGSTYAITGASGSGKSTLLSLIAGIDRPTSGTILWDEKNINTFNMDQYSYYIYGYISLLLQTPHLITELNVLENVMIPGLIARQSRSQVSQNAKMLLKQVGLSDYEHACPTELSGGQQQRAALARALYSRPKFLLADEPTGSLDASTGDSIAQLLLSCATEWGMALIVSTHDTALAARMDTRLRLADGVLKMCTIT</sequence>
<dbReference type="SUPFAM" id="SSF52540">
    <property type="entry name" value="P-loop containing nucleoside triphosphate hydrolases"/>
    <property type="match status" value="1"/>
</dbReference>
<evidence type="ECO:0000259" key="4">
    <source>
        <dbReference type="PROSITE" id="PS50893"/>
    </source>
</evidence>
<dbReference type="PANTHER" id="PTHR24220:SF689">
    <property type="entry name" value="LIPOPROTEIN-RELEASING SYSTEM ATP-BINDING PROTEIN LOLD"/>
    <property type="match status" value="1"/>
</dbReference>
<dbReference type="Proteomes" id="UP000032214">
    <property type="component" value="Unassembled WGS sequence"/>
</dbReference>
<reference evidence="5 6" key="1">
    <citation type="journal article" date="2013" name="Proc. Natl. Acad. Sci. U.S.A.">
        <title>Candidate phylum TM6 genome recovered from a hospital sink biofilm provides genomic insights into this uncultivated phylum.</title>
        <authorList>
            <person name="McLean J.S."/>
            <person name="Lombardo M.J."/>
            <person name="Badger J.H."/>
            <person name="Edlund A."/>
            <person name="Novotny M."/>
            <person name="Yee-Greenbaum J."/>
            <person name="Vyahhi N."/>
            <person name="Hall A.P."/>
            <person name="Yang Y."/>
            <person name="Dupont C.L."/>
            <person name="Ziegler M.G."/>
            <person name="Chitsaz H."/>
            <person name="Allen A.E."/>
            <person name="Yooseph S."/>
            <person name="Tesler G."/>
            <person name="Pevzner P.A."/>
            <person name="Friedman R.M."/>
            <person name="Nealson K.H."/>
            <person name="Venter J.C."/>
            <person name="Lasken R.S."/>
        </authorList>
    </citation>
    <scope>NUCLEOTIDE SEQUENCE [LARGE SCALE GENOMIC DNA]</scope>
    <source>
        <strain evidence="5 6">TM6SC1</strain>
    </source>
</reference>
<evidence type="ECO:0000313" key="6">
    <source>
        <dbReference type="Proteomes" id="UP000032214"/>
    </source>
</evidence>
<dbReference type="EMBL" id="ARQD01000001">
    <property type="protein sequence ID" value="KIX85430.1"/>
    <property type="molecule type" value="Genomic_DNA"/>
</dbReference>
<name>A0A0D2I2K1_9BACT</name>
<organism evidence="5 6">
    <name type="scientific">candidate division TM6 bacterium JCVI TM6SC1</name>
    <dbReference type="NCBI Taxonomy" id="1306947"/>
    <lineage>
        <taxon>Bacteria</taxon>
        <taxon>Candidatus Babelota</taxon>
        <taxon>Vermiphilus</taxon>
    </lineage>
</organism>
<accession>A0A0D2I2K1</accession>
<dbReference type="GO" id="GO:0005524">
    <property type="term" value="F:ATP binding"/>
    <property type="evidence" value="ECO:0007669"/>
    <property type="project" value="UniProtKB-KW"/>
</dbReference>
<comment type="similarity">
    <text evidence="1">Belongs to the ABC transporter superfamily.</text>
</comment>
<protein>
    <recommendedName>
        <fullName evidence="4">ABC transporter domain-containing protein</fullName>
    </recommendedName>
</protein>
<comment type="caution">
    <text evidence="5">The sequence shown here is derived from an EMBL/GenBank/DDBJ whole genome shotgun (WGS) entry which is preliminary data.</text>
</comment>
<evidence type="ECO:0000256" key="1">
    <source>
        <dbReference type="ARBA" id="ARBA00005417"/>
    </source>
</evidence>